<dbReference type="InterPro" id="IPR036770">
    <property type="entry name" value="Ankyrin_rpt-contain_sf"/>
</dbReference>
<gene>
    <name evidence="7" type="primary">AlNc14C482G11894</name>
    <name evidence="7" type="ORF">ALNC14_133840</name>
</gene>
<dbReference type="InterPro" id="IPR006671">
    <property type="entry name" value="Cyclin_N"/>
</dbReference>
<reference evidence="7" key="2">
    <citation type="submission" date="2011-02" db="EMBL/GenBank/DDBJ databases">
        <authorList>
            <person name="MacLean D."/>
        </authorList>
    </citation>
    <scope>NUCLEOTIDE SEQUENCE</scope>
</reference>
<dbReference type="EMBL" id="FR824523">
    <property type="protein sequence ID" value="CCA27240.1"/>
    <property type="molecule type" value="Genomic_DNA"/>
</dbReference>
<protein>
    <submittedName>
        <fullName evidence="7">Uncharacterized protein AlNc14C482G11894</fullName>
    </submittedName>
</protein>
<sequence length="682" mass="78227">MEVCDKLMGKLEDLMEFLSFSVKEDRSFIGVVTFAFQSSHGKNAQQTACFRTVDLRGALQILRRPVFEDDPKLSDVIVVYVSLVDFLYMYSGEATAAEIAGMCMSGRVCVPWSAMGRLRAFADSFDFSTEKWEEFYQFRRKSQKEISHVCKKPCCASIEPLNTNWMLVNDSSTVTASEDWEIVIDDFYHIVAYKSCDQAEEIKGSIKSEEWMVKWLRENIQKERLQLMQTTEELEDEFLLIDDHGESECCDYTWLLQDVERRYQHMLQRELCQDRSVFTFHKYRNVLVEWMSQIGEEMRIQRSSIHSAITYLERLLQIEKNPRKRDLQLIGLCCIMIAAKFNGSECKVPTKRDVWEFRNRAYTCSEINKMELRILSNLSWCLTTIEPIHFIEFHKSRKLLHPDDRVYGHTIFPKMMEAFENYVDFFVDCCLQEYKFRRYRPSVMAASILAISRKALHIVKLGRMSANRVMTQHTAQLFEASRIGDRENVLALLDYDNADIDWHCKQASGATPLITAIAHGHVEAATALIEAGADLHQLKTPDQNSPLHEAAINGQVLILQRILDRLTNDKEMADLINLRNQFGNTPLHNAALAGNHECVEELLKVQARVSIRNANGSTPLHHACYCDTANCSVIKLLVDAGSNINELDNYGNPPIAIATRRGQKETINFLLKCGAEALLATM</sequence>
<keyword evidence="2 4" id="KW-0040">ANK repeat</keyword>
<dbReference type="Pfam" id="PF12796">
    <property type="entry name" value="Ank_2"/>
    <property type="match status" value="2"/>
</dbReference>
<dbReference type="InterPro" id="IPR004367">
    <property type="entry name" value="Cyclin_C-dom"/>
</dbReference>
<dbReference type="Pfam" id="PF02984">
    <property type="entry name" value="Cyclin_C"/>
    <property type="match status" value="1"/>
</dbReference>
<dbReference type="PANTHER" id="PTHR24173:SF83">
    <property type="entry name" value="SOCS BOX DOMAIN-CONTAINING PROTEIN"/>
    <property type="match status" value="1"/>
</dbReference>
<dbReference type="Pfam" id="PF00134">
    <property type="entry name" value="Cyclin_N"/>
    <property type="match status" value="1"/>
</dbReference>
<dbReference type="CDD" id="cd20529">
    <property type="entry name" value="CYCLIN_CCNJ-like_rpt2"/>
    <property type="match status" value="1"/>
</dbReference>
<dbReference type="PROSITE" id="PS50297">
    <property type="entry name" value="ANK_REP_REGION"/>
    <property type="match status" value="3"/>
</dbReference>
<dbReference type="PANTHER" id="PTHR24173">
    <property type="entry name" value="ANKYRIN REPEAT CONTAINING"/>
    <property type="match status" value="1"/>
</dbReference>
<evidence type="ECO:0000256" key="3">
    <source>
        <dbReference type="ARBA" id="ARBA00023127"/>
    </source>
</evidence>
<accession>F0X0F3</accession>
<dbReference type="InterPro" id="IPR036915">
    <property type="entry name" value="Cyclin-like_sf"/>
</dbReference>
<keyword evidence="3 5" id="KW-0195">Cyclin</keyword>
<feature type="repeat" description="ANK" evidence="4">
    <location>
        <begin position="582"/>
        <end position="614"/>
    </location>
</feature>
<dbReference type="InterPro" id="IPR002110">
    <property type="entry name" value="Ankyrin_rpt"/>
</dbReference>
<keyword evidence="1" id="KW-0677">Repeat</keyword>
<feature type="repeat" description="ANK" evidence="4">
    <location>
        <begin position="508"/>
        <end position="540"/>
    </location>
</feature>
<comment type="similarity">
    <text evidence="5">Belongs to the cyclin family.</text>
</comment>
<name>F0X0F3_9STRA</name>
<dbReference type="SMART" id="SM00248">
    <property type="entry name" value="ANK"/>
    <property type="match status" value="5"/>
</dbReference>
<evidence type="ECO:0000256" key="2">
    <source>
        <dbReference type="ARBA" id="ARBA00023043"/>
    </source>
</evidence>
<dbReference type="SMART" id="SM00385">
    <property type="entry name" value="CYCLIN"/>
    <property type="match status" value="1"/>
</dbReference>
<evidence type="ECO:0000313" key="7">
    <source>
        <dbReference type="EMBL" id="CCA27240.1"/>
    </source>
</evidence>
<proteinExistence type="inferred from homology"/>
<dbReference type="Gene3D" id="1.25.40.20">
    <property type="entry name" value="Ankyrin repeat-containing domain"/>
    <property type="match status" value="3"/>
</dbReference>
<feature type="domain" description="Cyclin-like" evidence="6">
    <location>
        <begin position="289"/>
        <end position="376"/>
    </location>
</feature>
<dbReference type="SUPFAM" id="SSF47954">
    <property type="entry name" value="Cyclin-like"/>
    <property type="match status" value="2"/>
</dbReference>
<dbReference type="PRINTS" id="PR01415">
    <property type="entry name" value="ANKYRIN"/>
</dbReference>
<dbReference type="AlphaFoldDB" id="F0X0F3"/>
<evidence type="ECO:0000259" key="6">
    <source>
        <dbReference type="SMART" id="SM00385"/>
    </source>
</evidence>
<evidence type="ECO:0000256" key="4">
    <source>
        <dbReference type="PROSITE-ProRule" id="PRU00023"/>
    </source>
</evidence>
<reference evidence="7" key="1">
    <citation type="journal article" date="2011" name="PLoS Biol.">
        <title>Gene gain and loss during evolution of obligate parasitism in the white rust pathogen of Arabidopsis thaliana.</title>
        <authorList>
            <person name="Kemen E."/>
            <person name="Gardiner A."/>
            <person name="Schultz-Larsen T."/>
            <person name="Kemen A.C."/>
            <person name="Balmuth A.L."/>
            <person name="Robert-Seilaniantz A."/>
            <person name="Bailey K."/>
            <person name="Holub E."/>
            <person name="Studholme D.J."/>
            <person name="Maclean D."/>
            <person name="Jones J.D."/>
        </authorList>
    </citation>
    <scope>NUCLEOTIDE SEQUENCE</scope>
</reference>
<dbReference type="PROSITE" id="PS50088">
    <property type="entry name" value="ANK_REPEAT"/>
    <property type="match status" value="3"/>
</dbReference>
<organism evidence="7">
    <name type="scientific">Albugo laibachii Nc14</name>
    <dbReference type="NCBI Taxonomy" id="890382"/>
    <lineage>
        <taxon>Eukaryota</taxon>
        <taxon>Sar</taxon>
        <taxon>Stramenopiles</taxon>
        <taxon>Oomycota</taxon>
        <taxon>Peronosporomycetes</taxon>
        <taxon>Albuginales</taxon>
        <taxon>Albuginaceae</taxon>
        <taxon>Albugo</taxon>
    </lineage>
</organism>
<dbReference type="Gene3D" id="1.10.472.10">
    <property type="entry name" value="Cyclin-like"/>
    <property type="match status" value="2"/>
</dbReference>
<feature type="repeat" description="ANK" evidence="4">
    <location>
        <begin position="615"/>
        <end position="649"/>
    </location>
</feature>
<dbReference type="InterPro" id="IPR013763">
    <property type="entry name" value="Cyclin-like_dom"/>
</dbReference>
<evidence type="ECO:0000256" key="1">
    <source>
        <dbReference type="ARBA" id="ARBA00022737"/>
    </source>
</evidence>
<dbReference type="SUPFAM" id="SSF48403">
    <property type="entry name" value="Ankyrin repeat"/>
    <property type="match status" value="1"/>
</dbReference>
<evidence type="ECO:0000256" key="5">
    <source>
        <dbReference type="RuleBase" id="RU000383"/>
    </source>
</evidence>
<dbReference type="HOGENOM" id="CLU_403571_0_0_1"/>